<feature type="compositionally biased region" description="Low complexity" evidence="7">
    <location>
        <begin position="299"/>
        <end position="323"/>
    </location>
</feature>
<evidence type="ECO:0000256" key="4">
    <source>
        <dbReference type="ARBA" id="ARBA00022741"/>
    </source>
</evidence>
<feature type="compositionally biased region" description="Low complexity" evidence="7">
    <location>
        <begin position="435"/>
        <end position="451"/>
    </location>
</feature>
<evidence type="ECO:0000313" key="9">
    <source>
        <dbReference type="EMBL" id="GLH99605.1"/>
    </source>
</evidence>
<dbReference type="SUPFAM" id="SSF56112">
    <property type="entry name" value="Protein kinase-like (PK-like)"/>
    <property type="match status" value="1"/>
</dbReference>
<keyword evidence="5" id="KW-0418">Kinase</keyword>
<dbReference type="CDD" id="cd14014">
    <property type="entry name" value="STKc_PknB_like"/>
    <property type="match status" value="1"/>
</dbReference>
<dbReference type="Gene3D" id="1.10.510.10">
    <property type="entry name" value="Transferase(Phosphotransferase) domain 1"/>
    <property type="match status" value="1"/>
</dbReference>
<feature type="domain" description="Protein kinase" evidence="8">
    <location>
        <begin position="15"/>
        <end position="272"/>
    </location>
</feature>
<dbReference type="Pfam" id="PF00069">
    <property type="entry name" value="Pkinase"/>
    <property type="match status" value="1"/>
</dbReference>
<evidence type="ECO:0000256" key="1">
    <source>
        <dbReference type="ARBA" id="ARBA00012513"/>
    </source>
</evidence>
<evidence type="ECO:0000256" key="2">
    <source>
        <dbReference type="ARBA" id="ARBA00022527"/>
    </source>
</evidence>
<comment type="caution">
    <text evidence="9">The sequence shown here is derived from an EMBL/GenBank/DDBJ whole genome shotgun (WGS) entry which is preliminary data.</text>
</comment>
<dbReference type="Proteomes" id="UP001144280">
    <property type="component" value="Unassembled WGS sequence"/>
</dbReference>
<dbReference type="InterPro" id="IPR011009">
    <property type="entry name" value="Kinase-like_dom_sf"/>
</dbReference>
<dbReference type="InterPro" id="IPR000719">
    <property type="entry name" value="Prot_kinase_dom"/>
</dbReference>
<evidence type="ECO:0000256" key="7">
    <source>
        <dbReference type="SAM" id="MobiDB-lite"/>
    </source>
</evidence>
<keyword evidence="3" id="KW-0808">Transferase</keyword>
<dbReference type="PANTHER" id="PTHR43289:SF6">
    <property type="entry name" value="SERINE_THREONINE-PROTEIN KINASE NEKL-3"/>
    <property type="match status" value="1"/>
</dbReference>
<gene>
    <name evidence="9" type="ORF">Pa4123_48810</name>
</gene>
<proteinExistence type="predicted"/>
<reference evidence="9" key="1">
    <citation type="submission" date="2022-12" db="EMBL/GenBank/DDBJ databases">
        <title>New Phytohabitans aurantiacus sp. RD004123 nov., an actinomycete isolated from soil.</title>
        <authorList>
            <person name="Triningsih D.W."/>
            <person name="Harunari E."/>
            <person name="Igarashi Y."/>
        </authorList>
    </citation>
    <scope>NUCLEOTIDE SEQUENCE</scope>
    <source>
        <strain evidence="9">RD004123</strain>
    </source>
</reference>
<keyword evidence="2" id="KW-0723">Serine/threonine-protein kinase</keyword>
<feature type="region of interest" description="Disordered" evidence="7">
    <location>
        <begin position="270"/>
        <end position="332"/>
    </location>
</feature>
<evidence type="ECO:0000256" key="3">
    <source>
        <dbReference type="ARBA" id="ARBA00022679"/>
    </source>
</evidence>
<name>A0ABQ5QZ92_9ACTN</name>
<evidence type="ECO:0000256" key="6">
    <source>
        <dbReference type="ARBA" id="ARBA00022840"/>
    </source>
</evidence>
<evidence type="ECO:0000256" key="5">
    <source>
        <dbReference type="ARBA" id="ARBA00022777"/>
    </source>
</evidence>
<feature type="region of interest" description="Disordered" evidence="7">
    <location>
        <begin position="382"/>
        <end position="472"/>
    </location>
</feature>
<sequence>MTTDPQALRSIAAGYSVLGRLRRGPDSAVYRAVRDEDGTEVALKVLLSEEYPIDEEAANVRRLPRHPNLVRVLGTGRTVLGFPFLVMEYHPEGSYADLLASSGPIPVEEAIRVGRVVAEALDAVHGVGLLHRDVTPANILRGADGPLLTDFGIAAMPDELSGTVALDRLTPHHAAPEALLREVQDGRSDVYGLASTVWTLLAGHPPFASPDQPSPDPFEYRESALRREVPVVPREDVPPWLQEVLRRAMAKAPGDRYPDAAAFATALRDRRVPDAAPSTSEPAPVIQVPAHGSAPTGHTVPTLPTPEVTVRSSAAAGSAPRGSALDDADPPDLRRGVSKVAVGVAAVVIGLSAALIGTLAYRGLVADAPEEARIVVGAPEDVRPADVRPSGEPSASTPVAASPSVAGNGGAERVVPATGRPPVQQARPSPSRTEAAPAKPGAPAPTRSSKPTPTPKPTPKPSPSGGSTPNPYTAAQVCGSGYKVIDSATLGSFGKVYLLYNAGNGYNCSVMLKTASVGTKTTVSAYLQVQGGSRVTDKGSFGYYAGPVRAKAPGVCVAWGGSAGGVTYNSPFEHCG</sequence>
<organism evidence="9 10">
    <name type="scientific">Phytohabitans aurantiacus</name>
    <dbReference type="NCBI Taxonomy" id="3016789"/>
    <lineage>
        <taxon>Bacteria</taxon>
        <taxon>Bacillati</taxon>
        <taxon>Actinomycetota</taxon>
        <taxon>Actinomycetes</taxon>
        <taxon>Micromonosporales</taxon>
        <taxon>Micromonosporaceae</taxon>
    </lineage>
</organism>
<keyword evidence="6" id="KW-0067">ATP-binding</keyword>
<dbReference type="EMBL" id="BSDI01000025">
    <property type="protein sequence ID" value="GLH99605.1"/>
    <property type="molecule type" value="Genomic_DNA"/>
</dbReference>
<accession>A0ABQ5QZ92</accession>
<dbReference type="RefSeq" id="WP_281899388.1">
    <property type="nucleotide sequence ID" value="NZ_BSDI01000025.1"/>
</dbReference>
<feature type="compositionally biased region" description="Low complexity" evidence="7">
    <location>
        <begin position="393"/>
        <end position="406"/>
    </location>
</feature>
<dbReference type="EC" id="2.7.11.1" evidence="1"/>
<protein>
    <recommendedName>
        <fullName evidence="1">non-specific serine/threonine protein kinase</fullName>
        <ecNumber evidence="1">2.7.11.1</ecNumber>
    </recommendedName>
</protein>
<dbReference type="PROSITE" id="PS50011">
    <property type="entry name" value="PROTEIN_KINASE_DOM"/>
    <property type="match status" value="1"/>
</dbReference>
<evidence type="ECO:0000259" key="8">
    <source>
        <dbReference type="PROSITE" id="PS50011"/>
    </source>
</evidence>
<evidence type="ECO:0000313" key="10">
    <source>
        <dbReference type="Proteomes" id="UP001144280"/>
    </source>
</evidence>
<keyword evidence="4" id="KW-0547">Nucleotide-binding</keyword>
<dbReference type="PANTHER" id="PTHR43289">
    <property type="entry name" value="MITOGEN-ACTIVATED PROTEIN KINASE KINASE KINASE 20-RELATED"/>
    <property type="match status" value="1"/>
</dbReference>
<feature type="compositionally biased region" description="Pro residues" evidence="7">
    <location>
        <begin position="452"/>
        <end position="462"/>
    </location>
</feature>
<keyword evidence="10" id="KW-1185">Reference proteome</keyword>